<feature type="region of interest" description="Disordered" evidence="1">
    <location>
        <begin position="91"/>
        <end position="177"/>
    </location>
</feature>
<feature type="region of interest" description="Disordered" evidence="1">
    <location>
        <begin position="252"/>
        <end position="271"/>
    </location>
</feature>
<reference evidence="4 5" key="2">
    <citation type="submission" date="2016-01" db="EMBL/GenBank/DDBJ databases">
        <title>Microcella alkaliphila JAM AC0309 whole genome shotgun sequence.</title>
        <authorList>
            <person name="Kurata A."/>
            <person name="Hirose Y."/>
            <person name="Kishimoto N."/>
            <person name="Kobayashi T."/>
        </authorList>
    </citation>
    <scope>NUCLEOTIDE SEQUENCE [LARGE SCALE GENOMIC DNA]</scope>
    <source>
        <strain evidence="4 5">JAM AC0309</strain>
    </source>
</reference>
<proteinExistence type="predicted"/>
<keyword evidence="2" id="KW-0472">Membrane</keyword>
<name>A0A0U5BPP2_9MICO</name>
<sequence>MTASTPVPGWYHDPADARLVRWWDGSAWTEHVQDAAAVSAPTAETAAVAAAPAEPRAAAPAVSGAATAIAPAPAATFAAPTAAHTATTATPEGFLLPDPLASPGRRPDAPVARRSALETAPPPQLPSRRERRQLESATSTQSGESAPSTASTASSESAGSGASTSSAPAASSLTGPQPVVDLRIPPLEAFNDPGVAAFAAVESPVPGPTVAPPPAPAEPSPRVISSEPVVPSAPAEPAVPDFPAAVPHRYAADAHGARPADAPGTRPASAAIPATLPQTPIAPSNAEDDEGFARPWVSVDGGAVPLSAVELASVDYEPLPRGVLNPPRTLPPAPTRSGTVSAWMLAFSPLIALLLLVGALLAATVLAGGALSASAAPLSALAADTTGLAILGGVLLAIPLLLIVWVMLDRRALSRFGFQQRASGFWILLGPLFYLIARAVATRREGRGSASPTWVHVGVIVTVAALGVAAPFLAPREATVAEMRTVEQSIAQDLQSQDLGLRVVCPDSSDARIGSVFVCNAVADDSSVVGLITVRWAGVDGSIQYWVELGDLPTEATG</sequence>
<keyword evidence="2" id="KW-0812">Transmembrane</keyword>
<dbReference type="OrthoDB" id="5244233at2"/>
<feature type="compositionally biased region" description="Pro residues" evidence="1">
    <location>
        <begin position="205"/>
        <end position="219"/>
    </location>
</feature>
<evidence type="ECO:0000256" key="1">
    <source>
        <dbReference type="SAM" id="MobiDB-lite"/>
    </source>
</evidence>
<evidence type="ECO:0000313" key="4">
    <source>
        <dbReference type="EMBL" id="BAU32588.1"/>
    </source>
</evidence>
<dbReference type="KEGG" id="malk:MalAC0309_1740"/>
<reference evidence="5" key="1">
    <citation type="submission" date="2015-12" db="EMBL/GenBank/DDBJ databases">
        <authorList>
            <person name="Shamseldin A."/>
            <person name="Moawad H."/>
            <person name="Abd El-Rahim W.M."/>
            <person name="Sadowsky M.J."/>
        </authorList>
    </citation>
    <scope>NUCLEOTIDE SEQUENCE [LARGE SCALE GENOMIC DNA]</scope>
    <source>
        <strain evidence="5">JAM AC0309</strain>
    </source>
</reference>
<feature type="transmembrane region" description="Helical" evidence="2">
    <location>
        <begin position="342"/>
        <end position="367"/>
    </location>
</feature>
<evidence type="ECO:0000259" key="3">
    <source>
        <dbReference type="Pfam" id="PF10708"/>
    </source>
</evidence>
<dbReference type="InterPro" id="IPR018929">
    <property type="entry name" value="DUF2510"/>
</dbReference>
<accession>A0A0U5BPP2</accession>
<dbReference type="RefSeq" id="WP_096421882.1">
    <property type="nucleotide sequence ID" value="NZ_AP017315.1"/>
</dbReference>
<feature type="domain" description="DUF2510" evidence="3">
    <location>
        <begin position="8"/>
        <end position="39"/>
    </location>
</feature>
<feature type="transmembrane region" description="Helical" evidence="2">
    <location>
        <begin position="387"/>
        <end position="408"/>
    </location>
</feature>
<evidence type="ECO:0000313" key="5">
    <source>
        <dbReference type="Proteomes" id="UP000218965"/>
    </source>
</evidence>
<dbReference type="Proteomes" id="UP000218965">
    <property type="component" value="Chromosome"/>
</dbReference>
<feature type="region of interest" description="Disordered" evidence="1">
    <location>
        <begin position="205"/>
        <end position="242"/>
    </location>
</feature>
<feature type="compositionally biased region" description="Low complexity" evidence="1">
    <location>
        <begin position="220"/>
        <end position="239"/>
    </location>
</feature>
<dbReference type="EMBL" id="AP017315">
    <property type="protein sequence ID" value="BAU32588.1"/>
    <property type="molecule type" value="Genomic_DNA"/>
</dbReference>
<dbReference type="Pfam" id="PF10708">
    <property type="entry name" value="DUF2510"/>
    <property type="match status" value="1"/>
</dbReference>
<gene>
    <name evidence="4" type="ORF">MalAC0309_1740</name>
</gene>
<feature type="transmembrane region" description="Helical" evidence="2">
    <location>
        <begin position="453"/>
        <end position="474"/>
    </location>
</feature>
<organism evidence="4 5">
    <name type="scientific">Microcella alkaliphila</name>
    <dbReference type="NCBI Taxonomy" id="279828"/>
    <lineage>
        <taxon>Bacteria</taxon>
        <taxon>Bacillati</taxon>
        <taxon>Actinomycetota</taxon>
        <taxon>Actinomycetes</taxon>
        <taxon>Micrococcales</taxon>
        <taxon>Microbacteriaceae</taxon>
        <taxon>Microcella</taxon>
    </lineage>
</organism>
<feature type="compositionally biased region" description="Low complexity" evidence="1">
    <location>
        <begin position="142"/>
        <end position="172"/>
    </location>
</feature>
<protein>
    <recommendedName>
        <fullName evidence="3">DUF2510 domain-containing protein</fullName>
    </recommendedName>
</protein>
<keyword evidence="2" id="KW-1133">Transmembrane helix</keyword>
<evidence type="ECO:0000256" key="2">
    <source>
        <dbReference type="SAM" id="Phobius"/>
    </source>
</evidence>
<dbReference type="AlphaFoldDB" id="A0A0U5BPP2"/>
<feature type="transmembrane region" description="Helical" evidence="2">
    <location>
        <begin position="420"/>
        <end position="441"/>
    </location>
</feature>